<keyword evidence="7" id="KW-0472">Membrane</keyword>
<dbReference type="VEuPathDB" id="VectorBase:ASTEI20_036782"/>
<evidence type="ECO:0000256" key="9">
    <source>
        <dbReference type="ARBA" id="ARBA00035203"/>
    </source>
</evidence>
<accession>A0A182YQP2</accession>
<name>A0A182YQP2_ANOST</name>
<dbReference type="InterPro" id="IPR007248">
    <property type="entry name" value="Mpv17_PMP22"/>
</dbReference>
<organism evidence="14 15">
    <name type="scientific">Anopheles stephensi</name>
    <name type="common">Indo-Pakistan malaria mosquito</name>
    <dbReference type="NCBI Taxonomy" id="30069"/>
    <lineage>
        <taxon>Eukaryota</taxon>
        <taxon>Metazoa</taxon>
        <taxon>Ecdysozoa</taxon>
        <taxon>Arthropoda</taxon>
        <taxon>Hexapoda</taxon>
        <taxon>Insecta</taxon>
        <taxon>Pterygota</taxon>
        <taxon>Neoptera</taxon>
        <taxon>Endopterygota</taxon>
        <taxon>Diptera</taxon>
        <taxon>Nematocera</taxon>
        <taxon>Culicoidea</taxon>
        <taxon>Culicidae</taxon>
        <taxon>Anophelinae</taxon>
        <taxon>Anopheles</taxon>
    </lineage>
</organism>
<dbReference type="STRING" id="30069.A0A182YQP2"/>
<sequence length="307" mass="34242">MSAFAQWIKRYPVVRGMITYSLLWPTGCLIQQKLSGKKLNEIDWHKCWRFFFYGGFIVAPSLYCWIRVASIMWPQQNLKSAIAKALTEQISYTPMAMTAFYFSMSLLESKTVEESLNEVRVKLFPTYKVALCIWPFIQTFNFSVVPEKNRVPFVMYLRCVGGEVGATSSLAPKIGPLGLSPKKIGDDIAKATGDWKGLKITVCLTIQNRQAAISVVPSAASLIVKALKEPPRDRKKVKNIKHNGNITFDEVINIARVMRPRSMARELSGTCKEVLGTAQSVGCTIDGRSPHDVIEDISSGAIEVPSE</sequence>
<dbReference type="SUPFAM" id="SSF46906">
    <property type="entry name" value="Ribosomal protein L11, C-terminal domain"/>
    <property type="match status" value="1"/>
</dbReference>
<dbReference type="SMART" id="SM00649">
    <property type="entry name" value="RL11"/>
    <property type="match status" value="1"/>
</dbReference>
<dbReference type="SUPFAM" id="SSF54747">
    <property type="entry name" value="Ribosomal L11/L12e N-terminal domain"/>
    <property type="match status" value="1"/>
</dbReference>
<dbReference type="InterPro" id="IPR036769">
    <property type="entry name" value="Ribosomal_uL11_C_sf"/>
</dbReference>
<evidence type="ECO:0000256" key="11">
    <source>
        <dbReference type="RuleBase" id="RU003978"/>
    </source>
</evidence>
<dbReference type="GO" id="GO:0006412">
    <property type="term" value="P:translation"/>
    <property type="evidence" value="ECO:0007669"/>
    <property type="project" value="InterPro"/>
</dbReference>
<dbReference type="Gene3D" id="1.10.10.250">
    <property type="entry name" value="Ribosomal protein L11, C-terminal domain"/>
    <property type="match status" value="1"/>
</dbReference>
<dbReference type="AlphaFoldDB" id="A0A182YQP2"/>
<evidence type="ECO:0000256" key="3">
    <source>
        <dbReference type="ARBA" id="ARBA00010537"/>
    </source>
</evidence>
<dbReference type="VEuPathDB" id="VectorBase:ASTE016292"/>
<dbReference type="FunFam" id="1.10.10.250:FF:000002">
    <property type="entry name" value="60S ribosomal protein L12"/>
    <property type="match status" value="1"/>
</dbReference>
<evidence type="ECO:0000256" key="6">
    <source>
        <dbReference type="ARBA" id="ARBA00022989"/>
    </source>
</evidence>
<dbReference type="Gene3D" id="3.30.1550.10">
    <property type="entry name" value="Ribosomal protein L11/L12, N-terminal domain"/>
    <property type="match status" value="1"/>
</dbReference>
<protein>
    <recommendedName>
        <fullName evidence="9">Large ribosomal subunit protein uL11</fullName>
    </recommendedName>
    <alternativeName>
        <fullName evidence="10">60S ribosomal protein L12</fullName>
    </alternativeName>
</protein>
<evidence type="ECO:0000256" key="7">
    <source>
        <dbReference type="ARBA" id="ARBA00023136"/>
    </source>
</evidence>
<keyword evidence="15" id="KW-1185">Reference proteome</keyword>
<evidence type="ECO:0000256" key="1">
    <source>
        <dbReference type="ARBA" id="ARBA00004141"/>
    </source>
</evidence>
<dbReference type="Pfam" id="PF04117">
    <property type="entry name" value="Mpv17_PMP22"/>
    <property type="match status" value="1"/>
</dbReference>
<evidence type="ECO:0000259" key="13">
    <source>
        <dbReference type="Pfam" id="PF03946"/>
    </source>
</evidence>
<feature type="domain" description="Large ribosomal subunit protein uL11 C-terminal" evidence="12">
    <location>
        <begin position="216"/>
        <end position="285"/>
    </location>
</feature>
<evidence type="ECO:0000256" key="4">
    <source>
        <dbReference type="ARBA" id="ARBA00022692"/>
    </source>
</evidence>
<keyword evidence="5 11" id="KW-0689">Ribosomal protein</keyword>
<dbReference type="HAMAP" id="MF_00736">
    <property type="entry name" value="Ribosomal_uL11"/>
    <property type="match status" value="1"/>
</dbReference>
<dbReference type="Pfam" id="PF03946">
    <property type="entry name" value="Ribosomal_L11_N"/>
    <property type="match status" value="1"/>
</dbReference>
<dbReference type="EnsemblMetazoa" id="ASTEI10778-RA">
    <property type="protein sequence ID" value="ASTEI10778-PA"/>
    <property type="gene ID" value="ASTEI10778"/>
</dbReference>
<dbReference type="FunFam" id="3.30.1550.10:FF:000002">
    <property type="entry name" value="60S ribosomal protein L12"/>
    <property type="match status" value="1"/>
</dbReference>
<dbReference type="InterPro" id="IPR020785">
    <property type="entry name" value="Ribosomal_uL11_CS"/>
</dbReference>
<dbReference type="PANTHER" id="PTHR11661">
    <property type="entry name" value="60S RIBOSOMAL PROTEIN L12"/>
    <property type="match status" value="1"/>
</dbReference>
<reference evidence="14" key="2">
    <citation type="submission" date="2020-05" db="UniProtKB">
        <authorList>
            <consortium name="EnsemblMetazoa"/>
        </authorList>
    </citation>
    <scope>IDENTIFICATION</scope>
    <source>
        <strain evidence="14">Indian</strain>
    </source>
</reference>
<dbReference type="InterPro" id="IPR000911">
    <property type="entry name" value="Ribosomal_uL11"/>
</dbReference>
<dbReference type="CDD" id="cd00349">
    <property type="entry name" value="Ribosomal_L11"/>
    <property type="match status" value="1"/>
</dbReference>
<evidence type="ECO:0000313" key="15">
    <source>
        <dbReference type="Proteomes" id="UP000076408"/>
    </source>
</evidence>
<comment type="subcellular location">
    <subcellularLocation>
        <location evidence="1">Membrane</location>
        <topology evidence="1">Multi-pass membrane protein</topology>
    </subcellularLocation>
</comment>
<dbReference type="VEuPathDB" id="VectorBase:ASTEI10778"/>
<dbReference type="PROSITE" id="PS00359">
    <property type="entry name" value="RIBOSOMAL_L11"/>
    <property type="match status" value="1"/>
</dbReference>
<keyword evidence="6" id="KW-1133">Transmembrane helix</keyword>
<keyword evidence="8 11" id="KW-0687">Ribonucleoprotein</keyword>
<dbReference type="GO" id="GO:0003735">
    <property type="term" value="F:structural constituent of ribosome"/>
    <property type="evidence" value="ECO:0007669"/>
    <property type="project" value="InterPro"/>
</dbReference>
<evidence type="ECO:0000256" key="10">
    <source>
        <dbReference type="ARBA" id="ARBA00035320"/>
    </source>
</evidence>
<evidence type="ECO:0000313" key="14">
    <source>
        <dbReference type="EnsemblMetazoa" id="ASTEI10778-PA"/>
    </source>
</evidence>
<dbReference type="InterPro" id="IPR036796">
    <property type="entry name" value="Ribosomal_uL11_N_sf"/>
</dbReference>
<keyword evidence="4" id="KW-0812">Transmembrane</keyword>
<proteinExistence type="inferred from homology"/>
<evidence type="ECO:0000259" key="12">
    <source>
        <dbReference type="Pfam" id="PF00298"/>
    </source>
</evidence>
<dbReference type="Pfam" id="PF00298">
    <property type="entry name" value="Ribosomal_L11"/>
    <property type="match status" value="1"/>
</dbReference>
<dbReference type="InterPro" id="IPR020784">
    <property type="entry name" value="Ribosomal_uL11_N"/>
</dbReference>
<reference evidence="15" key="1">
    <citation type="journal article" date="2014" name="Genome Biol.">
        <title>Genome analysis of a major urban malaria vector mosquito, Anopheles stephensi.</title>
        <authorList>
            <person name="Jiang X."/>
            <person name="Peery A."/>
            <person name="Hall A.B."/>
            <person name="Sharma A."/>
            <person name="Chen X.G."/>
            <person name="Waterhouse R.M."/>
            <person name="Komissarov A."/>
            <person name="Riehle M.M."/>
            <person name="Shouche Y."/>
            <person name="Sharakhova M.V."/>
            <person name="Lawson D."/>
            <person name="Pakpour N."/>
            <person name="Arensburger P."/>
            <person name="Davidson V.L."/>
            <person name="Eiglmeier K."/>
            <person name="Emrich S."/>
            <person name="George P."/>
            <person name="Kennedy R.C."/>
            <person name="Mane S.P."/>
            <person name="Maslen G."/>
            <person name="Oringanje C."/>
            <person name="Qi Y."/>
            <person name="Settlage R."/>
            <person name="Tojo M."/>
            <person name="Tubio J.M."/>
            <person name="Unger M.F."/>
            <person name="Wang B."/>
            <person name="Vernick K.D."/>
            <person name="Ribeiro J.M."/>
            <person name="James A.A."/>
            <person name="Michel K."/>
            <person name="Riehle M.A."/>
            <person name="Luckhart S."/>
            <person name="Sharakhov I.V."/>
            <person name="Tu Z."/>
        </authorList>
    </citation>
    <scope>NUCLEOTIDE SEQUENCE [LARGE SCALE GENOMIC DNA]</scope>
    <source>
        <strain evidence="15">Indian</strain>
    </source>
</reference>
<comment type="similarity">
    <text evidence="3 11">Belongs to the universal ribosomal protein uL11 family.</text>
</comment>
<dbReference type="Proteomes" id="UP000076408">
    <property type="component" value="Unassembled WGS sequence"/>
</dbReference>
<dbReference type="GO" id="GO:0070180">
    <property type="term" value="F:large ribosomal subunit rRNA binding"/>
    <property type="evidence" value="ECO:0007669"/>
    <property type="project" value="TreeGrafter"/>
</dbReference>
<comment type="similarity">
    <text evidence="2">Belongs to the peroxisomal membrane protein PXMP2/4 family.</text>
</comment>
<dbReference type="InterPro" id="IPR020783">
    <property type="entry name" value="Ribosomal_uL11_C"/>
</dbReference>
<dbReference type="GO" id="GO:0016020">
    <property type="term" value="C:membrane"/>
    <property type="evidence" value="ECO:0007669"/>
    <property type="project" value="UniProtKB-SubCell"/>
</dbReference>
<evidence type="ECO:0000256" key="2">
    <source>
        <dbReference type="ARBA" id="ARBA00006824"/>
    </source>
</evidence>
<evidence type="ECO:0000256" key="5">
    <source>
        <dbReference type="ARBA" id="ARBA00022980"/>
    </source>
</evidence>
<dbReference type="GO" id="GO:0022625">
    <property type="term" value="C:cytosolic large ribosomal subunit"/>
    <property type="evidence" value="ECO:0007669"/>
    <property type="project" value="TreeGrafter"/>
</dbReference>
<feature type="domain" description="Large ribosomal subunit protein uL11 N-terminal" evidence="13">
    <location>
        <begin position="155"/>
        <end position="211"/>
    </location>
</feature>
<evidence type="ECO:0000256" key="8">
    <source>
        <dbReference type="ARBA" id="ARBA00023274"/>
    </source>
</evidence>
<dbReference type="PANTHER" id="PTHR11661:SF2">
    <property type="entry name" value="LARGE RIBOSOMAL SUBUNIT PROTEIN UL11"/>
    <property type="match status" value="1"/>
</dbReference>